<proteinExistence type="predicted"/>
<sequence length="61" mass="7179">MTKKKMVSMKGCSFRFSFYLQLLLQRQQYMQLVVYGESKTIKVRSSSSRRTPIAKTFLYGT</sequence>
<name>A0A0V0HDP8_SOLCH</name>
<organism evidence="1">
    <name type="scientific">Solanum chacoense</name>
    <name type="common">Chaco potato</name>
    <dbReference type="NCBI Taxonomy" id="4108"/>
    <lineage>
        <taxon>Eukaryota</taxon>
        <taxon>Viridiplantae</taxon>
        <taxon>Streptophyta</taxon>
        <taxon>Embryophyta</taxon>
        <taxon>Tracheophyta</taxon>
        <taxon>Spermatophyta</taxon>
        <taxon>Magnoliopsida</taxon>
        <taxon>eudicotyledons</taxon>
        <taxon>Gunneridae</taxon>
        <taxon>Pentapetalae</taxon>
        <taxon>asterids</taxon>
        <taxon>lamiids</taxon>
        <taxon>Solanales</taxon>
        <taxon>Solanaceae</taxon>
        <taxon>Solanoideae</taxon>
        <taxon>Solaneae</taxon>
        <taxon>Solanum</taxon>
    </lineage>
</organism>
<accession>A0A0V0HDP8</accession>
<reference evidence="1" key="1">
    <citation type="submission" date="2015-12" db="EMBL/GenBank/DDBJ databases">
        <title>Gene expression during late stages of embryo sac development: a critical building block for successful pollen-pistil interactions.</title>
        <authorList>
            <person name="Liu Y."/>
            <person name="Joly V."/>
            <person name="Sabar M."/>
            <person name="Matton D.P."/>
        </authorList>
    </citation>
    <scope>NUCLEOTIDE SEQUENCE</scope>
</reference>
<dbReference type="EMBL" id="GEDG01021774">
    <property type="protein sequence ID" value="JAP18032.1"/>
    <property type="molecule type" value="Transcribed_RNA"/>
</dbReference>
<dbReference type="AlphaFoldDB" id="A0A0V0HDP8"/>
<evidence type="ECO:0000313" key="1">
    <source>
        <dbReference type="EMBL" id="JAP18032.1"/>
    </source>
</evidence>
<protein>
    <submittedName>
        <fullName evidence="1">Putative ovule protein</fullName>
    </submittedName>
</protein>